<dbReference type="InterPro" id="IPR016656">
    <property type="entry name" value="TFIIE-bsu"/>
</dbReference>
<dbReference type="InterPro" id="IPR003166">
    <property type="entry name" value="TFIIE_bsu_DNA-bd"/>
</dbReference>
<keyword evidence="2" id="KW-0805">Transcription regulation</keyword>
<feature type="non-terminal residue" evidence="9">
    <location>
        <position position="1"/>
    </location>
</feature>
<dbReference type="PANTHER" id="PTHR12716">
    <property type="entry name" value="TRANSCRIPTION INITIATION FACTOR IIE, BETA SUBUNIT"/>
    <property type="match status" value="1"/>
</dbReference>
<keyword evidence="5" id="KW-0539">Nucleus</keyword>
<dbReference type="PANTHER" id="PTHR12716:SF8">
    <property type="entry name" value="TRANSCRIPTION INITIATION FACTOR IIE SUBUNIT BETA"/>
    <property type="match status" value="1"/>
</dbReference>
<feature type="non-terminal residue" evidence="9">
    <location>
        <position position="268"/>
    </location>
</feature>
<gene>
    <name evidence="9" type="ORF">K452DRAFT_213443</name>
</gene>
<evidence type="ECO:0000256" key="2">
    <source>
        <dbReference type="ARBA" id="ARBA00023015"/>
    </source>
</evidence>
<dbReference type="RefSeq" id="XP_033401415.1">
    <property type="nucleotide sequence ID" value="XM_033536211.1"/>
</dbReference>
<dbReference type="OrthoDB" id="5323195at2759"/>
<dbReference type="GeneID" id="54293707"/>
<dbReference type="GO" id="GO:0001097">
    <property type="term" value="F:TFIIH-class transcription factor complex binding"/>
    <property type="evidence" value="ECO:0007669"/>
    <property type="project" value="TreeGrafter"/>
</dbReference>
<keyword evidence="10" id="KW-1185">Reference proteome</keyword>
<feature type="region of interest" description="Disordered" evidence="7">
    <location>
        <begin position="223"/>
        <end position="268"/>
    </location>
</feature>
<proteinExistence type="predicted"/>
<evidence type="ECO:0000256" key="5">
    <source>
        <dbReference type="ARBA" id="ARBA00023242"/>
    </source>
</evidence>
<dbReference type="EMBL" id="ML995477">
    <property type="protein sequence ID" value="KAF2145703.1"/>
    <property type="molecule type" value="Genomic_DNA"/>
</dbReference>
<comment type="function">
    <text evidence="6">Recruits TFIIH to the initiation complex and stimulates the RNA polymerase II C-terminal domain kinase and DNA-dependent ATPase activities of TFIIH. Both TFIIH and TFIIE are required for promoter clearance by RNA polymerase.</text>
</comment>
<sequence>AVPSPTPSTSSQMASQTKKRPRPDDNIVYSQPQSTSTGQEIMTRIVYACEYLKEKNRPLLFSDVFSHLSIQVNVEGHAKPQPAEQGGREWNTIQSILQKHKQVDYDPNGFNGKGSYRYRPKHNVRSADELKGFLQRQTSSVGIRVSELKDGWPGAIDAINELEAKGELLVTRNQKTNQPLLVWQNDPSLTHAMDAEFKSMWLSIQLPQNPDDLRSRLVAANLNPTSAPREVKATGKPKEKKKKAQRKGKTTSNTHMLGMFRDYTDKKK</sequence>
<evidence type="ECO:0000256" key="7">
    <source>
        <dbReference type="SAM" id="MobiDB-lite"/>
    </source>
</evidence>
<feature type="compositionally biased region" description="Basic residues" evidence="7">
    <location>
        <begin position="238"/>
        <end position="249"/>
    </location>
</feature>
<dbReference type="Proteomes" id="UP000799438">
    <property type="component" value="Unassembled WGS sequence"/>
</dbReference>
<dbReference type="InterPro" id="IPR040501">
    <property type="entry name" value="TFA2_Winged_2"/>
</dbReference>
<evidence type="ECO:0000256" key="6">
    <source>
        <dbReference type="ARBA" id="ARBA00025581"/>
    </source>
</evidence>
<evidence type="ECO:0000313" key="9">
    <source>
        <dbReference type="EMBL" id="KAF2145703.1"/>
    </source>
</evidence>
<dbReference type="Pfam" id="PF02186">
    <property type="entry name" value="TFIIE_beta"/>
    <property type="match status" value="1"/>
</dbReference>
<feature type="compositionally biased region" description="Polar residues" evidence="7">
    <location>
        <begin position="7"/>
        <end position="16"/>
    </location>
</feature>
<feature type="domain" description="TFIIE beta" evidence="8">
    <location>
        <begin position="29"/>
        <end position="125"/>
    </location>
</feature>
<evidence type="ECO:0000313" key="10">
    <source>
        <dbReference type="Proteomes" id="UP000799438"/>
    </source>
</evidence>
<comment type="subcellular location">
    <subcellularLocation>
        <location evidence="1">Nucleus</location>
    </subcellularLocation>
</comment>
<dbReference type="PROSITE" id="PS51351">
    <property type="entry name" value="TFIIE_BETA_C"/>
    <property type="match status" value="1"/>
</dbReference>
<protein>
    <recommendedName>
        <fullName evidence="8">TFIIE beta domain-containing protein</fullName>
    </recommendedName>
</protein>
<evidence type="ECO:0000256" key="4">
    <source>
        <dbReference type="ARBA" id="ARBA00023163"/>
    </source>
</evidence>
<feature type="region of interest" description="Disordered" evidence="7">
    <location>
        <begin position="1"/>
        <end position="35"/>
    </location>
</feature>
<organism evidence="9 10">
    <name type="scientific">Aplosporella prunicola CBS 121167</name>
    <dbReference type="NCBI Taxonomy" id="1176127"/>
    <lineage>
        <taxon>Eukaryota</taxon>
        <taxon>Fungi</taxon>
        <taxon>Dikarya</taxon>
        <taxon>Ascomycota</taxon>
        <taxon>Pezizomycotina</taxon>
        <taxon>Dothideomycetes</taxon>
        <taxon>Dothideomycetes incertae sedis</taxon>
        <taxon>Botryosphaeriales</taxon>
        <taxon>Aplosporellaceae</taxon>
        <taxon>Aplosporella</taxon>
    </lineage>
</organism>
<reference evidence="9" key="1">
    <citation type="journal article" date="2020" name="Stud. Mycol.">
        <title>101 Dothideomycetes genomes: a test case for predicting lifestyles and emergence of pathogens.</title>
        <authorList>
            <person name="Haridas S."/>
            <person name="Albert R."/>
            <person name="Binder M."/>
            <person name="Bloem J."/>
            <person name="Labutti K."/>
            <person name="Salamov A."/>
            <person name="Andreopoulos B."/>
            <person name="Baker S."/>
            <person name="Barry K."/>
            <person name="Bills G."/>
            <person name="Bluhm B."/>
            <person name="Cannon C."/>
            <person name="Castanera R."/>
            <person name="Culley D."/>
            <person name="Daum C."/>
            <person name="Ezra D."/>
            <person name="Gonzalez J."/>
            <person name="Henrissat B."/>
            <person name="Kuo A."/>
            <person name="Liang C."/>
            <person name="Lipzen A."/>
            <person name="Lutzoni F."/>
            <person name="Magnuson J."/>
            <person name="Mondo S."/>
            <person name="Nolan M."/>
            <person name="Ohm R."/>
            <person name="Pangilinan J."/>
            <person name="Park H.-J."/>
            <person name="Ramirez L."/>
            <person name="Alfaro M."/>
            <person name="Sun H."/>
            <person name="Tritt A."/>
            <person name="Yoshinaga Y."/>
            <person name="Zwiers L.-H."/>
            <person name="Turgeon B."/>
            <person name="Goodwin S."/>
            <person name="Spatafora J."/>
            <person name="Crous P."/>
            <person name="Grigoriev I."/>
        </authorList>
    </citation>
    <scope>NUCLEOTIDE SEQUENCE</scope>
    <source>
        <strain evidence="9">CBS 121167</strain>
    </source>
</reference>
<dbReference type="AlphaFoldDB" id="A0A6A6BQK0"/>
<accession>A0A6A6BQK0</accession>
<evidence type="ECO:0000256" key="3">
    <source>
        <dbReference type="ARBA" id="ARBA00023125"/>
    </source>
</evidence>
<dbReference type="Pfam" id="PF18121">
    <property type="entry name" value="TFA2_Winged_2"/>
    <property type="match status" value="1"/>
</dbReference>
<dbReference type="GO" id="GO:0006367">
    <property type="term" value="P:transcription initiation at RNA polymerase II promoter"/>
    <property type="evidence" value="ECO:0007669"/>
    <property type="project" value="InterPro"/>
</dbReference>
<dbReference type="GO" id="GO:0005673">
    <property type="term" value="C:transcription factor TFIIE complex"/>
    <property type="evidence" value="ECO:0007669"/>
    <property type="project" value="InterPro"/>
</dbReference>
<name>A0A6A6BQK0_9PEZI</name>
<dbReference type="PIRSF" id="PIRSF016398">
    <property type="entry name" value="TFIIE-beta"/>
    <property type="match status" value="1"/>
</dbReference>
<keyword evidence="4" id="KW-0804">Transcription</keyword>
<evidence type="ECO:0000259" key="8">
    <source>
        <dbReference type="PROSITE" id="PS51351"/>
    </source>
</evidence>
<evidence type="ECO:0000256" key="1">
    <source>
        <dbReference type="ARBA" id="ARBA00004123"/>
    </source>
</evidence>
<dbReference type="GO" id="GO:0003677">
    <property type="term" value="F:DNA binding"/>
    <property type="evidence" value="ECO:0007669"/>
    <property type="project" value="UniProtKB-KW"/>
</dbReference>
<keyword evidence="3" id="KW-0238">DNA-binding</keyword>